<evidence type="ECO:0000313" key="3">
    <source>
        <dbReference type="Proteomes" id="UP000298663"/>
    </source>
</evidence>
<sequence>MKKSNNVSWHQTPQAPYRHFSPLPTAPDKHVDARYNPTILVVPKCATSNGYNFAVFASSKAVKTIMSLPYFFKTQIYSIHEPVNIQLAQNLGRTL</sequence>
<reference evidence="2 3" key="2">
    <citation type="journal article" date="2019" name="G3 (Bethesda)">
        <title>Hybrid Assembly of the Genome of the Entomopathogenic Nematode Steinernema carpocapsae Identifies the X-Chromosome.</title>
        <authorList>
            <person name="Serra L."/>
            <person name="Macchietto M."/>
            <person name="Macias-Munoz A."/>
            <person name="McGill C.J."/>
            <person name="Rodriguez I.M."/>
            <person name="Rodriguez B."/>
            <person name="Murad R."/>
            <person name="Mortazavi A."/>
        </authorList>
    </citation>
    <scope>NUCLEOTIDE SEQUENCE [LARGE SCALE GENOMIC DNA]</scope>
    <source>
        <strain evidence="2 3">ALL</strain>
    </source>
</reference>
<gene>
    <name evidence="2" type="ORF">L596_010547</name>
</gene>
<feature type="compositionally biased region" description="Polar residues" evidence="1">
    <location>
        <begin position="1"/>
        <end position="14"/>
    </location>
</feature>
<feature type="region of interest" description="Disordered" evidence="1">
    <location>
        <begin position="1"/>
        <end position="23"/>
    </location>
</feature>
<name>A0A4V6A6Y1_STECR</name>
<organism evidence="2 3">
    <name type="scientific">Steinernema carpocapsae</name>
    <name type="common">Entomopathogenic nematode</name>
    <dbReference type="NCBI Taxonomy" id="34508"/>
    <lineage>
        <taxon>Eukaryota</taxon>
        <taxon>Metazoa</taxon>
        <taxon>Ecdysozoa</taxon>
        <taxon>Nematoda</taxon>
        <taxon>Chromadorea</taxon>
        <taxon>Rhabditida</taxon>
        <taxon>Tylenchina</taxon>
        <taxon>Panagrolaimomorpha</taxon>
        <taxon>Strongyloidoidea</taxon>
        <taxon>Steinernematidae</taxon>
        <taxon>Steinernema</taxon>
    </lineage>
</organism>
<evidence type="ECO:0000256" key="1">
    <source>
        <dbReference type="SAM" id="MobiDB-lite"/>
    </source>
</evidence>
<comment type="caution">
    <text evidence="2">The sequence shown here is derived from an EMBL/GenBank/DDBJ whole genome shotgun (WGS) entry which is preliminary data.</text>
</comment>
<reference evidence="2 3" key="1">
    <citation type="journal article" date="2015" name="Genome Biol.">
        <title>Comparative genomics of Steinernema reveals deeply conserved gene regulatory networks.</title>
        <authorList>
            <person name="Dillman A.R."/>
            <person name="Macchietto M."/>
            <person name="Porter C.F."/>
            <person name="Rogers A."/>
            <person name="Williams B."/>
            <person name="Antoshechkin I."/>
            <person name="Lee M.M."/>
            <person name="Goodwin Z."/>
            <person name="Lu X."/>
            <person name="Lewis E.E."/>
            <person name="Goodrich-Blair H."/>
            <person name="Stock S.P."/>
            <person name="Adams B.J."/>
            <person name="Sternberg P.W."/>
            <person name="Mortazavi A."/>
        </authorList>
    </citation>
    <scope>NUCLEOTIDE SEQUENCE [LARGE SCALE GENOMIC DNA]</scope>
    <source>
        <strain evidence="2 3">ALL</strain>
    </source>
</reference>
<dbReference type="Proteomes" id="UP000298663">
    <property type="component" value="Unassembled WGS sequence"/>
</dbReference>
<accession>A0A4V6A6Y1</accession>
<dbReference type="EMBL" id="AZBU02000002">
    <property type="protein sequence ID" value="TKR96545.1"/>
    <property type="molecule type" value="Genomic_DNA"/>
</dbReference>
<evidence type="ECO:0000313" key="2">
    <source>
        <dbReference type="EMBL" id="TKR96545.1"/>
    </source>
</evidence>
<dbReference type="AlphaFoldDB" id="A0A4V6A6Y1"/>
<protein>
    <submittedName>
        <fullName evidence="2">Uncharacterized protein</fullName>
    </submittedName>
</protein>
<proteinExistence type="predicted"/>
<keyword evidence="3" id="KW-1185">Reference proteome</keyword>